<gene>
    <name evidence="1" type="ORF">F9B85_09980</name>
</gene>
<comment type="caution">
    <text evidence="1">The sequence shown here is derived from an EMBL/GenBank/DDBJ whole genome shotgun (WGS) entry which is preliminary data.</text>
</comment>
<organism evidence="1 2">
    <name type="scientific">Heliorestis acidaminivorans</name>
    <dbReference type="NCBI Taxonomy" id="553427"/>
    <lineage>
        <taxon>Bacteria</taxon>
        <taxon>Bacillati</taxon>
        <taxon>Bacillota</taxon>
        <taxon>Clostridia</taxon>
        <taxon>Eubacteriales</taxon>
        <taxon>Heliobacteriaceae</taxon>
        <taxon>Heliorestis</taxon>
    </lineage>
</organism>
<evidence type="ECO:0000313" key="1">
    <source>
        <dbReference type="EMBL" id="KAB2952131.1"/>
    </source>
</evidence>
<dbReference type="OrthoDB" id="2078381at2"/>
<dbReference type="AlphaFoldDB" id="A0A6I0ET30"/>
<name>A0A6I0ET30_9FIRM</name>
<sequence length="398" mass="46346">MADNLSNLTKRDKDILVTLYHNRTLTINQIYRMFFPRSLEYCYSRLKKLEKVFGVINGKVLKAPLGSRDNPAGTGIEAKCYVLTEKGIRLAEKAQELPQTRQACYNAPSDQSKLRLQTKINDVLVAIIEHGLSQELEWIDSRTLKEQYSLSRNLYLAGAVAKQGKDPTLLWYLPEHSTERAITNIFNQVSTVADEGRHQNIAVLCETTVVWKNAIKHYKSLPSHSQPILNRLSIIHAKDVPYLLWHESDRMKQVLEEELEQMLTPAEYGERRFRYTTKEGKKIAELFISDVRHIRQINHYTVQPGYEDDLIVFYCNPDYLEVLDKAVLDKVELRFVGFRPQPLLEPVVYEREWKRNRRVSFTVPEEVYSKLQKEVENRGLDTVEEFIREMIEGKTVTN</sequence>
<protein>
    <submittedName>
        <fullName evidence="1">Ribbon-helix-helix protein, CopG family</fullName>
    </submittedName>
</protein>
<reference evidence="1 2" key="1">
    <citation type="submission" date="2019-10" db="EMBL/GenBank/DDBJ databases">
        <title>Whole-genome sequence of the extremophile Heliorestis acidaminivorans DSM 24790.</title>
        <authorList>
            <person name="Kyndt J.A."/>
            <person name="Meyer T.E."/>
        </authorList>
    </citation>
    <scope>NUCLEOTIDE SEQUENCE [LARGE SCALE GENOMIC DNA]</scope>
    <source>
        <strain evidence="1 2">DSM 24790</strain>
    </source>
</reference>
<dbReference type="SUPFAM" id="SSF46785">
    <property type="entry name" value="Winged helix' DNA-binding domain"/>
    <property type="match status" value="1"/>
</dbReference>
<dbReference type="InterPro" id="IPR036390">
    <property type="entry name" value="WH_DNA-bd_sf"/>
</dbReference>
<dbReference type="RefSeq" id="WP_151620470.1">
    <property type="nucleotide sequence ID" value="NZ_WBXO01000007.1"/>
</dbReference>
<dbReference type="CDD" id="cd22231">
    <property type="entry name" value="RHH_NikR_HicB-like"/>
    <property type="match status" value="1"/>
</dbReference>
<accession>A0A6I0ET30</accession>
<keyword evidence="2" id="KW-1185">Reference proteome</keyword>
<dbReference type="EMBL" id="WBXO01000007">
    <property type="protein sequence ID" value="KAB2952131.1"/>
    <property type="molecule type" value="Genomic_DNA"/>
</dbReference>
<evidence type="ECO:0000313" key="2">
    <source>
        <dbReference type="Proteomes" id="UP000468766"/>
    </source>
</evidence>
<dbReference type="Proteomes" id="UP000468766">
    <property type="component" value="Unassembled WGS sequence"/>
</dbReference>
<proteinExistence type="predicted"/>